<dbReference type="GO" id="GO:0016020">
    <property type="term" value="C:membrane"/>
    <property type="evidence" value="ECO:0007669"/>
    <property type="project" value="UniProtKB-SubCell"/>
</dbReference>
<dbReference type="InterPro" id="IPR002123">
    <property type="entry name" value="Plipid/glycerol_acylTrfase"/>
</dbReference>
<evidence type="ECO:0000256" key="1">
    <source>
        <dbReference type="ARBA" id="ARBA00004370"/>
    </source>
</evidence>
<sequence length="182" mass="21190">VIFNHINMFDALIMYSLFKNPPAIVARQEYITNFPLKLFNRCLTIIPVSRDGKQNTTIKINEFIEDSEQNLLLAPDGCNIIRQGDEIAEFKNGAFINDKRQIIPIVIRYKSRERDTKLNWNNNNILELFLSILKNGDIDVFLEKLGPFTKEKTEETDEYKTRVWKAMCGKLSQLPSQYPKIC</sequence>
<evidence type="ECO:0000256" key="4">
    <source>
        <dbReference type="ARBA" id="ARBA00022989"/>
    </source>
</evidence>
<feature type="non-terminal residue" evidence="9">
    <location>
        <position position="1"/>
    </location>
</feature>
<keyword evidence="4" id="KW-1133">Transmembrane helix</keyword>
<comment type="subcellular location">
    <subcellularLocation>
        <location evidence="1">Membrane</location>
    </subcellularLocation>
</comment>
<keyword evidence="3" id="KW-0812">Transmembrane</keyword>
<dbReference type="PANTHER" id="PTHR23063:SF52">
    <property type="entry name" value="LYSOPHOSPHATIDYLCHOLINE ACYLTRANSFERASE"/>
    <property type="match status" value="1"/>
</dbReference>
<evidence type="ECO:0000259" key="8">
    <source>
        <dbReference type="Pfam" id="PF01553"/>
    </source>
</evidence>
<keyword evidence="2" id="KW-0808">Transferase</keyword>
<evidence type="ECO:0000256" key="5">
    <source>
        <dbReference type="ARBA" id="ARBA00023098"/>
    </source>
</evidence>
<name>X0VK01_9ZZZZ</name>
<evidence type="ECO:0000256" key="3">
    <source>
        <dbReference type="ARBA" id="ARBA00022692"/>
    </source>
</evidence>
<dbReference type="GO" id="GO:0016746">
    <property type="term" value="F:acyltransferase activity"/>
    <property type="evidence" value="ECO:0007669"/>
    <property type="project" value="UniProtKB-KW"/>
</dbReference>
<keyword evidence="6" id="KW-0472">Membrane</keyword>
<dbReference type="Pfam" id="PF01553">
    <property type="entry name" value="Acyltransferase"/>
    <property type="match status" value="1"/>
</dbReference>
<evidence type="ECO:0000313" key="9">
    <source>
        <dbReference type="EMBL" id="GAG18609.1"/>
    </source>
</evidence>
<reference evidence="9" key="1">
    <citation type="journal article" date="2014" name="Front. Microbiol.">
        <title>High frequency of phylogenetically diverse reductive dehalogenase-homologous genes in deep subseafloor sedimentary metagenomes.</title>
        <authorList>
            <person name="Kawai M."/>
            <person name="Futagami T."/>
            <person name="Toyoda A."/>
            <person name="Takaki Y."/>
            <person name="Nishi S."/>
            <person name="Hori S."/>
            <person name="Arai W."/>
            <person name="Tsubouchi T."/>
            <person name="Morono Y."/>
            <person name="Uchiyama I."/>
            <person name="Ito T."/>
            <person name="Fujiyama A."/>
            <person name="Inagaki F."/>
            <person name="Takami H."/>
        </authorList>
    </citation>
    <scope>NUCLEOTIDE SEQUENCE</scope>
    <source>
        <strain evidence="9">Expedition CK06-06</strain>
    </source>
</reference>
<organism evidence="9">
    <name type="scientific">marine sediment metagenome</name>
    <dbReference type="NCBI Taxonomy" id="412755"/>
    <lineage>
        <taxon>unclassified sequences</taxon>
        <taxon>metagenomes</taxon>
        <taxon>ecological metagenomes</taxon>
    </lineage>
</organism>
<comment type="caution">
    <text evidence="9">The sequence shown here is derived from an EMBL/GenBank/DDBJ whole genome shotgun (WGS) entry which is preliminary data.</text>
</comment>
<evidence type="ECO:0000256" key="2">
    <source>
        <dbReference type="ARBA" id="ARBA00022679"/>
    </source>
</evidence>
<dbReference type="AlphaFoldDB" id="X0VK01"/>
<proteinExistence type="predicted"/>
<dbReference type="SUPFAM" id="SSF69593">
    <property type="entry name" value="Glycerol-3-phosphate (1)-acyltransferase"/>
    <property type="match status" value="1"/>
</dbReference>
<dbReference type="EMBL" id="BARS01039411">
    <property type="protein sequence ID" value="GAG18609.1"/>
    <property type="molecule type" value="Genomic_DNA"/>
</dbReference>
<gene>
    <name evidence="9" type="ORF">S01H1_60183</name>
</gene>
<evidence type="ECO:0000256" key="7">
    <source>
        <dbReference type="ARBA" id="ARBA00023315"/>
    </source>
</evidence>
<dbReference type="PANTHER" id="PTHR23063">
    <property type="entry name" value="PHOSPHOLIPID ACYLTRANSFERASE"/>
    <property type="match status" value="1"/>
</dbReference>
<feature type="domain" description="Phospholipid/glycerol acyltransferase" evidence="8">
    <location>
        <begin position="1"/>
        <end position="107"/>
    </location>
</feature>
<keyword evidence="5" id="KW-0443">Lipid metabolism</keyword>
<protein>
    <recommendedName>
        <fullName evidence="8">Phospholipid/glycerol acyltransferase domain-containing protein</fullName>
    </recommendedName>
</protein>
<keyword evidence="7" id="KW-0012">Acyltransferase</keyword>
<dbReference type="GO" id="GO:0006629">
    <property type="term" value="P:lipid metabolic process"/>
    <property type="evidence" value="ECO:0007669"/>
    <property type="project" value="UniProtKB-KW"/>
</dbReference>
<accession>X0VK01</accession>
<evidence type="ECO:0000256" key="6">
    <source>
        <dbReference type="ARBA" id="ARBA00023136"/>
    </source>
</evidence>